<feature type="compositionally biased region" description="Low complexity" evidence="3">
    <location>
        <begin position="204"/>
        <end position="219"/>
    </location>
</feature>
<dbReference type="KEGG" id="cput:CONPUDRAFT_97943"/>
<reference evidence="6" key="1">
    <citation type="journal article" date="2012" name="Science">
        <title>The Paleozoic origin of enzymatic lignin decomposition reconstructed from 31 fungal genomes.</title>
        <authorList>
            <person name="Floudas D."/>
            <person name="Binder M."/>
            <person name="Riley R."/>
            <person name="Barry K."/>
            <person name="Blanchette R.A."/>
            <person name="Henrissat B."/>
            <person name="Martinez A.T."/>
            <person name="Otillar R."/>
            <person name="Spatafora J.W."/>
            <person name="Yadav J.S."/>
            <person name="Aerts A."/>
            <person name="Benoit I."/>
            <person name="Boyd A."/>
            <person name="Carlson A."/>
            <person name="Copeland A."/>
            <person name="Coutinho P.M."/>
            <person name="de Vries R.P."/>
            <person name="Ferreira P."/>
            <person name="Findley K."/>
            <person name="Foster B."/>
            <person name="Gaskell J."/>
            <person name="Glotzer D."/>
            <person name="Gorecki P."/>
            <person name="Heitman J."/>
            <person name="Hesse C."/>
            <person name="Hori C."/>
            <person name="Igarashi K."/>
            <person name="Jurgens J.A."/>
            <person name="Kallen N."/>
            <person name="Kersten P."/>
            <person name="Kohler A."/>
            <person name="Kuees U."/>
            <person name="Kumar T.K.A."/>
            <person name="Kuo A."/>
            <person name="LaButti K."/>
            <person name="Larrondo L.F."/>
            <person name="Lindquist E."/>
            <person name="Ling A."/>
            <person name="Lombard V."/>
            <person name="Lucas S."/>
            <person name="Lundell T."/>
            <person name="Martin R."/>
            <person name="McLaughlin D.J."/>
            <person name="Morgenstern I."/>
            <person name="Morin E."/>
            <person name="Murat C."/>
            <person name="Nagy L.G."/>
            <person name="Nolan M."/>
            <person name="Ohm R.A."/>
            <person name="Patyshakuliyeva A."/>
            <person name="Rokas A."/>
            <person name="Ruiz-Duenas F.J."/>
            <person name="Sabat G."/>
            <person name="Salamov A."/>
            <person name="Samejima M."/>
            <person name="Schmutz J."/>
            <person name="Slot J.C."/>
            <person name="St John F."/>
            <person name="Stenlid J."/>
            <person name="Sun H."/>
            <person name="Sun S."/>
            <person name="Syed K."/>
            <person name="Tsang A."/>
            <person name="Wiebenga A."/>
            <person name="Young D."/>
            <person name="Pisabarro A."/>
            <person name="Eastwood D.C."/>
            <person name="Martin F."/>
            <person name="Cullen D."/>
            <person name="Grigoriev I.V."/>
            <person name="Hibbett D.S."/>
        </authorList>
    </citation>
    <scope>NUCLEOTIDE SEQUENCE [LARGE SCALE GENOMIC DNA]</scope>
    <source>
        <strain evidence="6">RWD-64-598 SS2</strain>
    </source>
</reference>
<comment type="caution">
    <text evidence="5">The sequence shown here is derived from an EMBL/GenBank/DDBJ whole genome shotgun (WGS) entry which is preliminary data.</text>
</comment>
<feature type="region of interest" description="Disordered" evidence="3">
    <location>
        <begin position="2269"/>
        <end position="2289"/>
    </location>
</feature>
<dbReference type="InterPro" id="IPR046349">
    <property type="entry name" value="C1-like_sf"/>
</dbReference>
<evidence type="ECO:0000313" key="5">
    <source>
        <dbReference type="EMBL" id="EIW85165.1"/>
    </source>
</evidence>
<dbReference type="GeneID" id="19211847"/>
<keyword evidence="1" id="KW-0479">Metal-binding</keyword>
<feature type="domain" description="Phorbol-ester/DAG-type" evidence="4">
    <location>
        <begin position="507"/>
        <end position="566"/>
    </location>
</feature>
<organism evidence="5 6">
    <name type="scientific">Coniophora puteana (strain RWD-64-598)</name>
    <name type="common">Brown rot fungus</name>
    <dbReference type="NCBI Taxonomy" id="741705"/>
    <lineage>
        <taxon>Eukaryota</taxon>
        <taxon>Fungi</taxon>
        <taxon>Dikarya</taxon>
        <taxon>Basidiomycota</taxon>
        <taxon>Agaricomycotina</taxon>
        <taxon>Agaricomycetes</taxon>
        <taxon>Agaricomycetidae</taxon>
        <taxon>Boletales</taxon>
        <taxon>Coniophorineae</taxon>
        <taxon>Coniophoraceae</taxon>
        <taxon>Coniophora</taxon>
    </lineage>
</organism>
<dbReference type="OMA" id="HPYAHQF"/>
<dbReference type="EMBL" id="JH711574">
    <property type="protein sequence ID" value="EIW85165.1"/>
    <property type="molecule type" value="Genomic_DNA"/>
</dbReference>
<accession>A0A5M3N2R2</accession>
<feature type="region of interest" description="Disordered" evidence="3">
    <location>
        <begin position="1"/>
        <end position="71"/>
    </location>
</feature>
<sequence length="2289" mass="255714">MDGWSPADSSLAKAKLAPHLRLEIQEPETGYGRTSTEKISPDSLSPFDSSGPPVPATPSSPHDKSSPTAHLAKAISSHIPHHAIEESRKLLALVLQELDARPRPPTVFETSGYLPTEVSQKTFAKVIKTFKGTPPVGYSASQSSKIKEYSDDEEDDDSIFSSEATFDLMHRLREILYFAAAQGWKILEETLSLGDRHGSLNRGSSSPFRFRSSSRRSSFTGERNRSQSPESRVQHSQLFTHCMSILSSIVLEDCRFKIASPRPSKPPFALQLVTLDVTRYMILLHSGEHDTITRIASAVLPAFSTFPREMRPSLVAFFEQIVVRTVFEGLEATASEARSKEQQHENAPHQSLVPSVSIHIDEAPGDTFGALGSDWQPWHLPDTDRSPLGSFAAPFHSYPVYVISSFAAPLLAALLDTVDLESADALTLYRVNRLIRAIIDKKRDAYLDLLEVVAYHSSRSRYTALALLSTFWPRALGHNTVSQALPTLAGARLEMENASTVRGCHYAHEFVIWRYQRSTPTTFEDHGLHICHMCSTAIDNMGLFCIGCMCAVHFDCYEYPQGNAVCEYMSDKASDTQKVAVYRFCLVPSFLRTSVPEPQSRQDHLMELVNIFTLTLCSVCRMPIWGVQALHCGRCQFFIHMSCRSSTSHPLPPCDSFKRDASHMVTQLSTVRQSFADFYGDIFLSSEDLGRRTYEEISVSFGVLWMQLQILNNGLALGSIIIEADKHDSANDTSGFELQYLVELYEAYLSSGKLPVSATLGEFLQESKLQPSKHAIMFDWPTLTYMASCIKSPFEAQAPSFGSPGGYLSPSGVIAGNEGNPSDSRETFNVITLSHARNVLGYELNLFSDSAAGYCLSWLSSLGMFMSNDTDQLETPIFSQQRVCELEFPLPLGFDLSIHVETLVCSIEASLSDLNLSVNEIGFLLLRRFWPSGMASEYALLRLAQAILKWVLAEDDNLATILREYVPRRRNLPGVRSPADPQSWPYDRGTRRVAVSSANNGGDYVASRRSLLTKYAAPWLLALHNQDARLYASMVYDALASIAKDASQADVRTPAVLAETFTRALVKLTSTPVLFSALDDVFFSLLERANPELYSHATVPSLPRLFTRDAESGSRFTTADLLQSTKPNTSPDFWPGILRAAASKETYQRTLMWLQLLALSGVDISTSMFGNFVDFAQKHNAPMTDCLALVEAMFTTTWIRSLGRQDLQSKVSALHVYVAQKLLPCLHLPEEIAEFCTFVRKSLATCLLLYGCDRVELSTLGLLDEADLKDFPSRRKLNTRISSAHDPIIMDAELLHVLENYVSTGVPEVAASIAKFIHGFFAHASLLEPYEIDNFILRNGHALRSCVWGFYDIRDHNISSIRLSILVRLLAVDPLPFQQLLIDTLDIRDYWQKRFLAMNRLFRMVLDMSSPLEVEDRQWRSSTLEIFYHCFGALWANDNEEIRAAASSWAQTLLPAHLEAVSRCWDEAFSSIPITERSTLVSFLIHLQPHFPTWRVLSWETIIEALREDDYSQSDRANDDGPAHAHFDMYGLSSRTASQLRDKDQDTANVQNLLLVLAFRMLSSGVSIDLFSMFTLKFYLVKFVGFLDVSSTQAANGRALSVRFDSFSQLPEYAFPCIHEIPRLLDSAYPYDLPPSVMGGSLLEDDAPSPALIGTAFVDVALTLFCSLEDMQSIPIIVQKSLLESMLIIVYKQDFQKPTLIPHDTMLRKVIRKALDTIHGDLSYELRQTSLSIVQIYFQRWPSALMIDAIEHSAAVIISLDSHNEDALVAQTRGFLAGVLTNFLPNGIFCSLCKRDLQNDIFNVLKYVTDSEARRATPSNMSLKEALLRSVLSQPPDADWKINNFTAKNICQYVQVVFYDGYDDALLREIGDWLALMARRSSGRGFDINILLDIASVLLRHHALPCQEFVQSVAIIMRIALSRFEVQKDILLEFLPVTGKNVSSAHHRRHAHSREVAEVILEVFDEVLRMKSRVSPVTLNAMAEAVLAIDPASLERVDWQYMLSITSLTVPGALFLLQHAWSPSDSEKEFGAAMGIARLILRSQELKEKALPALSGNGEGLVHPGLCVRTWNILVLAATSEPPGCGQLLLSHFKRFAPMYYRSLDAFARAGATPRESALAEFEHACVALKLWLLLAHSAITPSDGSDQQITDITHMIWNELWPVIETLLDTYGASGNGEDDFPFINLISSSAANLLIFVHQYHLVVNVDLLPHISLVQRQRDSIRKSTVVNKLSRILDGETFSDVQFDALTSQVAKDIISAEKLRTLDREPQKAAGDRKRDREMRGGLS</sequence>
<dbReference type="SMART" id="SM00109">
    <property type="entry name" value="C1"/>
    <property type="match status" value="2"/>
</dbReference>
<keyword evidence="6" id="KW-1185">Reference proteome</keyword>
<evidence type="ECO:0000256" key="2">
    <source>
        <dbReference type="ARBA" id="ARBA00022833"/>
    </source>
</evidence>
<evidence type="ECO:0000259" key="4">
    <source>
        <dbReference type="PROSITE" id="PS50081"/>
    </source>
</evidence>
<feature type="domain" description="Phorbol-ester/DAG-type" evidence="4">
    <location>
        <begin position="603"/>
        <end position="654"/>
    </location>
</feature>
<dbReference type="CDD" id="cd00029">
    <property type="entry name" value="C1"/>
    <property type="match status" value="1"/>
</dbReference>
<evidence type="ECO:0000256" key="3">
    <source>
        <dbReference type="SAM" id="MobiDB-lite"/>
    </source>
</evidence>
<protein>
    <recommendedName>
        <fullName evidence="4">Phorbol-ester/DAG-type domain-containing protein</fullName>
    </recommendedName>
</protein>
<dbReference type="Proteomes" id="UP000053558">
    <property type="component" value="Unassembled WGS sequence"/>
</dbReference>
<dbReference type="GO" id="GO:0046872">
    <property type="term" value="F:metal ion binding"/>
    <property type="evidence" value="ECO:0007669"/>
    <property type="project" value="UniProtKB-KW"/>
</dbReference>
<feature type="region of interest" description="Disordered" evidence="3">
    <location>
        <begin position="203"/>
        <end position="233"/>
    </location>
</feature>
<dbReference type="OrthoDB" id="6270916at2759"/>
<proteinExistence type="predicted"/>
<dbReference type="Gene3D" id="3.30.60.20">
    <property type="match status" value="1"/>
</dbReference>
<dbReference type="InterPro" id="IPR002219">
    <property type="entry name" value="PKC_DAG/PE"/>
</dbReference>
<dbReference type="SUPFAM" id="SSF57889">
    <property type="entry name" value="Cysteine-rich domain"/>
    <property type="match status" value="1"/>
</dbReference>
<keyword evidence="2" id="KW-0862">Zinc</keyword>
<evidence type="ECO:0000256" key="1">
    <source>
        <dbReference type="ARBA" id="ARBA00022723"/>
    </source>
</evidence>
<dbReference type="RefSeq" id="XP_007764739.1">
    <property type="nucleotide sequence ID" value="XM_007766549.1"/>
</dbReference>
<name>A0A5M3N2R2_CONPW</name>
<evidence type="ECO:0000313" key="6">
    <source>
        <dbReference type="Proteomes" id="UP000053558"/>
    </source>
</evidence>
<dbReference type="PROSITE" id="PS50081">
    <property type="entry name" value="ZF_DAG_PE_2"/>
    <property type="match status" value="2"/>
</dbReference>
<gene>
    <name evidence="5" type="ORF">CONPUDRAFT_97943</name>
</gene>